<dbReference type="OrthoDB" id="9797790at2"/>
<evidence type="ECO:0000313" key="11">
    <source>
        <dbReference type="EMBL" id="SEF44772.1"/>
    </source>
</evidence>
<comment type="function">
    <text evidence="1 10">Role in flagellar biosynthesis.</text>
</comment>
<dbReference type="GO" id="GO:0006605">
    <property type="term" value="P:protein targeting"/>
    <property type="evidence" value="ECO:0007669"/>
    <property type="project" value="UniProtKB-UniRule"/>
</dbReference>
<dbReference type="RefSeq" id="WP_103908508.1">
    <property type="nucleotide sequence ID" value="NZ_FNUZ01000001.1"/>
</dbReference>
<evidence type="ECO:0000256" key="5">
    <source>
        <dbReference type="ARBA" id="ARBA00022692"/>
    </source>
</evidence>
<keyword evidence="11" id="KW-0282">Flagellum</keyword>
<organism evidence="11 12">
    <name type="scientific">Thalassococcus halodurans</name>
    <dbReference type="NCBI Taxonomy" id="373675"/>
    <lineage>
        <taxon>Bacteria</taxon>
        <taxon>Pseudomonadati</taxon>
        <taxon>Pseudomonadota</taxon>
        <taxon>Alphaproteobacteria</taxon>
        <taxon>Rhodobacterales</taxon>
        <taxon>Roseobacteraceae</taxon>
        <taxon>Thalassococcus</taxon>
    </lineage>
</organism>
<evidence type="ECO:0000256" key="3">
    <source>
        <dbReference type="ARBA" id="ARBA00021717"/>
    </source>
</evidence>
<keyword evidence="4 10" id="KW-1003">Cell membrane</keyword>
<keyword evidence="8 10" id="KW-0975">Bacterial flagellum</keyword>
<dbReference type="NCBIfam" id="TIGR01400">
    <property type="entry name" value="fliR"/>
    <property type="match status" value="1"/>
</dbReference>
<feature type="transmembrane region" description="Helical" evidence="10">
    <location>
        <begin position="82"/>
        <end position="105"/>
    </location>
</feature>
<dbReference type="PANTHER" id="PTHR30065:SF1">
    <property type="entry name" value="SURFACE PRESENTATION OF ANTIGENS PROTEIN SPAR"/>
    <property type="match status" value="1"/>
</dbReference>
<name>A0A1H5S2D9_9RHOB</name>
<comment type="similarity">
    <text evidence="2 10">Belongs to the FliR/MopE/SpaR family.</text>
</comment>
<dbReference type="PRINTS" id="PR00953">
    <property type="entry name" value="TYPE3IMRPROT"/>
</dbReference>
<feature type="transmembrane region" description="Helical" evidence="10">
    <location>
        <begin position="50"/>
        <end position="70"/>
    </location>
</feature>
<keyword evidence="6 10" id="KW-1133">Transmembrane helix</keyword>
<keyword evidence="7 10" id="KW-0472">Membrane</keyword>
<comment type="subcellular location">
    <subcellularLocation>
        <location evidence="10">Cell membrane</location>
        <topology evidence="10">Multi-pass membrane protein</topology>
    </subcellularLocation>
    <subcellularLocation>
        <location evidence="10">Bacterial flagellum basal body</location>
    </subcellularLocation>
</comment>
<keyword evidence="5 10" id="KW-0812">Transmembrane</keyword>
<dbReference type="InterPro" id="IPR006303">
    <property type="entry name" value="FliR"/>
</dbReference>
<sequence length="272" mass="28084">MFPEITAGTGIPGIELAALSGLLLQFIFATLRMGAFVVSAPLFSARFIPLQVRIIFSVFLGIAVMGIVPMPAPERLSQLDAITIAITELVIGLCAGLVLQILFAAATMAGDWISNTAGLGFAAQVDPATGGQSPVISQMFGLFLLMIFVTEDGHLLALEMLLKSYSVAPVGGAIDPQSLLTAGINAVGTMFVFAAQLMLPIVSVLLVVNVVIGVITRSAPQMNLFSFGFPLTVSATLLLLFATAPSLGGALYEKIDASLDLLGVMVGGLGGG</sequence>
<gene>
    <name evidence="11" type="ORF">SAMN04488045_0081</name>
</gene>
<dbReference type="GO" id="GO:0009425">
    <property type="term" value="C:bacterial-type flagellum basal body"/>
    <property type="evidence" value="ECO:0007669"/>
    <property type="project" value="UniProtKB-SubCell"/>
</dbReference>
<feature type="transmembrane region" description="Helical" evidence="10">
    <location>
        <begin position="142"/>
        <end position="162"/>
    </location>
</feature>
<keyword evidence="12" id="KW-1185">Reference proteome</keyword>
<evidence type="ECO:0000256" key="7">
    <source>
        <dbReference type="ARBA" id="ARBA00023136"/>
    </source>
</evidence>
<feature type="transmembrane region" description="Helical" evidence="10">
    <location>
        <begin position="224"/>
        <end position="244"/>
    </location>
</feature>
<evidence type="ECO:0000256" key="9">
    <source>
        <dbReference type="NCBIfam" id="TIGR01400"/>
    </source>
</evidence>
<dbReference type="PANTHER" id="PTHR30065">
    <property type="entry name" value="FLAGELLAR BIOSYNTHETIC PROTEIN FLIR"/>
    <property type="match status" value="1"/>
</dbReference>
<evidence type="ECO:0000256" key="10">
    <source>
        <dbReference type="RuleBase" id="RU362071"/>
    </source>
</evidence>
<evidence type="ECO:0000256" key="6">
    <source>
        <dbReference type="ARBA" id="ARBA00022989"/>
    </source>
</evidence>
<dbReference type="Pfam" id="PF01311">
    <property type="entry name" value="Bac_export_1"/>
    <property type="match status" value="1"/>
</dbReference>
<evidence type="ECO:0000256" key="2">
    <source>
        <dbReference type="ARBA" id="ARBA00009772"/>
    </source>
</evidence>
<dbReference type="EMBL" id="FNUZ01000001">
    <property type="protein sequence ID" value="SEF44772.1"/>
    <property type="molecule type" value="Genomic_DNA"/>
</dbReference>
<accession>A0A1H5S2D9</accession>
<evidence type="ECO:0000313" key="12">
    <source>
        <dbReference type="Proteomes" id="UP000236752"/>
    </source>
</evidence>
<keyword evidence="11" id="KW-0966">Cell projection</keyword>
<reference evidence="11 12" key="1">
    <citation type="submission" date="2016-10" db="EMBL/GenBank/DDBJ databases">
        <authorList>
            <person name="de Groot N.N."/>
        </authorList>
    </citation>
    <scope>NUCLEOTIDE SEQUENCE [LARGE SCALE GENOMIC DNA]</scope>
    <source>
        <strain evidence="11 12">DSM 26915</strain>
    </source>
</reference>
<evidence type="ECO:0000256" key="4">
    <source>
        <dbReference type="ARBA" id="ARBA00022475"/>
    </source>
</evidence>
<feature type="transmembrane region" description="Helical" evidence="10">
    <location>
        <begin position="182"/>
        <end position="212"/>
    </location>
</feature>
<protein>
    <recommendedName>
        <fullName evidence="3 9">Flagellar biosynthetic protein FliR</fullName>
    </recommendedName>
</protein>
<proteinExistence type="inferred from homology"/>
<dbReference type="GO" id="GO:0044780">
    <property type="term" value="P:bacterial-type flagellum assembly"/>
    <property type="evidence" value="ECO:0007669"/>
    <property type="project" value="UniProtKB-UniRule"/>
</dbReference>
<evidence type="ECO:0000256" key="8">
    <source>
        <dbReference type="ARBA" id="ARBA00023143"/>
    </source>
</evidence>
<evidence type="ECO:0000256" key="1">
    <source>
        <dbReference type="ARBA" id="ARBA00002578"/>
    </source>
</evidence>
<dbReference type="GO" id="GO:0005886">
    <property type="term" value="C:plasma membrane"/>
    <property type="evidence" value="ECO:0007669"/>
    <property type="project" value="UniProtKB-SubCell"/>
</dbReference>
<dbReference type="AlphaFoldDB" id="A0A1H5S2D9"/>
<dbReference type="InterPro" id="IPR002010">
    <property type="entry name" value="T3SS_IM_R"/>
</dbReference>
<dbReference type="Proteomes" id="UP000236752">
    <property type="component" value="Unassembled WGS sequence"/>
</dbReference>
<keyword evidence="11" id="KW-0969">Cilium</keyword>